<gene>
    <name evidence="2" type="ORF">NDU88_000311</name>
</gene>
<accession>A0AAV7KXK6</accession>
<evidence type="ECO:0000313" key="3">
    <source>
        <dbReference type="Proteomes" id="UP001066276"/>
    </source>
</evidence>
<organism evidence="2 3">
    <name type="scientific">Pleurodeles waltl</name>
    <name type="common">Iberian ribbed newt</name>
    <dbReference type="NCBI Taxonomy" id="8319"/>
    <lineage>
        <taxon>Eukaryota</taxon>
        <taxon>Metazoa</taxon>
        <taxon>Chordata</taxon>
        <taxon>Craniata</taxon>
        <taxon>Vertebrata</taxon>
        <taxon>Euteleostomi</taxon>
        <taxon>Amphibia</taxon>
        <taxon>Batrachia</taxon>
        <taxon>Caudata</taxon>
        <taxon>Salamandroidea</taxon>
        <taxon>Salamandridae</taxon>
        <taxon>Pleurodelinae</taxon>
        <taxon>Pleurodeles</taxon>
    </lineage>
</organism>
<proteinExistence type="predicted"/>
<comment type="caution">
    <text evidence="2">The sequence shown here is derived from an EMBL/GenBank/DDBJ whole genome shotgun (WGS) entry which is preliminary data.</text>
</comment>
<protein>
    <submittedName>
        <fullName evidence="2">Uncharacterized protein</fullName>
    </submittedName>
</protein>
<evidence type="ECO:0000256" key="1">
    <source>
        <dbReference type="SAM" id="MobiDB-lite"/>
    </source>
</evidence>
<feature type="region of interest" description="Disordered" evidence="1">
    <location>
        <begin position="291"/>
        <end position="360"/>
    </location>
</feature>
<reference evidence="2" key="1">
    <citation type="journal article" date="2022" name="bioRxiv">
        <title>Sequencing and chromosome-scale assembly of the giantPleurodeles waltlgenome.</title>
        <authorList>
            <person name="Brown T."/>
            <person name="Elewa A."/>
            <person name="Iarovenko S."/>
            <person name="Subramanian E."/>
            <person name="Araus A.J."/>
            <person name="Petzold A."/>
            <person name="Susuki M."/>
            <person name="Suzuki K.-i.T."/>
            <person name="Hayashi T."/>
            <person name="Toyoda A."/>
            <person name="Oliveira C."/>
            <person name="Osipova E."/>
            <person name="Leigh N.D."/>
            <person name="Simon A."/>
            <person name="Yun M.H."/>
        </authorList>
    </citation>
    <scope>NUCLEOTIDE SEQUENCE</scope>
    <source>
        <strain evidence="2">20211129_DDA</strain>
        <tissue evidence="2">Liver</tissue>
    </source>
</reference>
<dbReference type="AlphaFoldDB" id="A0AAV7KXK6"/>
<dbReference type="Proteomes" id="UP001066276">
    <property type="component" value="Chromosome 12"/>
</dbReference>
<sequence length="360" mass="40127">MARACNHHFKYRLEPVRLTVEGYSMRPVKGQYTDMCRCNLATMRVNLWDTDDEKVTRRHGSCGREECCCRQHINRCRYEEDVGPGRLPRQKEASADPSNIRQPKMKLQARTEKTKAGANSAEVQTERGHPGQLGDTPCMNCPNYGLQDTGVCPSIETPMMPEICVPQPSKRNPKCAGEDAFLVNKAMLPRPPTPELVYYPEPCSSPEFSKCPPTTKPINPLLIPAPYRNSNPEQQPKKDSNPGTSQPSFPTDPTIKKIFVGHHIPVSVSKRDLGSGRVLYDARAWKVQNTVEQEEPMNAGDEQKEKTSQAKAMDSTAKEATTQFHPETPAPRQPPPIIARTSRPGSSMLNGQQKANTKPP</sequence>
<evidence type="ECO:0000313" key="2">
    <source>
        <dbReference type="EMBL" id="KAJ1080090.1"/>
    </source>
</evidence>
<name>A0AAV7KXK6_PLEWA</name>
<feature type="compositionally biased region" description="Polar residues" evidence="1">
    <location>
        <begin position="241"/>
        <end position="251"/>
    </location>
</feature>
<dbReference type="EMBL" id="JANPWB010000016">
    <property type="protein sequence ID" value="KAJ1080090.1"/>
    <property type="molecule type" value="Genomic_DNA"/>
</dbReference>
<feature type="compositionally biased region" description="Pro residues" evidence="1">
    <location>
        <begin position="328"/>
        <end position="337"/>
    </location>
</feature>
<feature type="region of interest" description="Disordered" evidence="1">
    <location>
        <begin position="210"/>
        <end position="254"/>
    </location>
</feature>
<feature type="region of interest" description="Disordered" evidence="1">
    <location>
        <begin position="81"/>
        <end position="131"/>
    </location>
</feature>
<feature type="compositionally biased region" description="Polar residues" evidence="1">
    <location>
        <begin position="343"/>
        <end position="360"/>
    </location>
</feature>
<keyword evidence="3" id="KW-1185">Reference proteome</keyword>